<evidence type="ECO:0000313" key="2">
    <source>
        <dbReference type="EMBL" id="MBK1645879.1"/>
    </source>
</evidence>
<keyword evidence="3" id="KW-1185">Reference proteome</keyword>
<reference evidence="2 3" key="1">
    <citation type="journal article" date="2020" name="Microorganisms">
        <title>Osmotic Adaptation and Compatible Solute Biosynthesis of Phototrophic Bacteria as Revealed from Genome Analyses.</title>
        <authorList>
            <person name="Imhoff J.F."/>
            <person name="Rahn T."/>
            <person name="Kunzel S."/>
            <person name="Keller A."/>
            <person name="Neulinger S.C."/>
        </authorList>
    </citation>
    <scope>NUCLEOTIDE SEQUENCE [LARGE SCALE GENOMIC DNA]</scope>
    <source>
        <strain evidence="2 3">DSM 21303</strain>
    </source>
</reference>
<feature type="domain" description="Antitoxin FitA-like ribbon-helix-helix" evidence="1">
    <location>
        <begin position="2"/>
        <end position="39"/>
    </location>
</feature>
<dbReference type="SUPFAM" id="SSF47598">
    <property type="entry name" value="Ribbon-helix-helix"/>
    <property type="match status" value="1"/>
</dbReference>
<sequence>MANLIVRNIDQRLVDALKQRAAMAGRSAEAEHRRILEEVLFTPRKRSLSEVLASMPDVGQDGDFERVEAAEPAPRVFG</sequence>
<dbReference type="GO" id="GO:0003677">
    <property type="term" value="F:DNA binding"/>
    <property type="evidence" value="ECO:0007669"/>
    <property type="project" value="UniProtKB-KW"/>
</dbReference>
<accession>A0A9X0WK75</accession>
<dbReference type="RefSeq" id="WP_200388687.1">
    <property type="nucleotide sequence ID" value="NZ_NRSD01000016.1"/>
</dbReference>
<dbReference type="InterPro" id="IPR013321">
    <property type="entry name" value="Arc_rbn_hlx_hlx"/>
</dbReference>
<evidence type="ECO:0000313" key="3">
    <source>
        <dbReference type="Proteomes" id="UP001138802"/>
    </source>
</evidence>
<dbReference type="GO" id="GO:0006355">
    <property type="term" value="P:regulation of DNA-templated transcription"/>
    <property type="evidence" value="ECO:0007669"/>
    <property type="project" value="InterPro"/>
</dbReference>
<gene>
    <name evidence="2" type="ORF">CKO25_14730</name>
</gene>
<proteinExistence type="predicted"/>
<comment type="caution">
    <text evidence="2">The sequence shown here is derived from an EMBL/GenBank/DDBJ whole genome shotgun (WGS) entry which is preliminary data.</text>
</comment>
<protein>
    <submittedName>
        <fullName evidence="2">DNA-binding protein</fullName>
    </submittedName>
</protein>
<dbReference type="InterPro" id="IPR053853">
    <property type="entry name" value="FitA-like_RHH"/>
</dbReference>
<evidence type="ECO:0000259" key="1">
    <source>
        <dbReference type="Pfam" id="PF22513"/>
    </source>
</evidence>
<dbReference type="Gene3D" id="1.10.1220.10">
    <property type="entry name" value="Met repressor-like"/>
    <property type="match status" value="1"/>
</dbReference>
<name>A0A9X0WK75_9GAMM</name>
<dbReference type="Proteomes" id="UP001138802">
    <property type="component" value="Unassembled WGS sequence"/>
</dbReference>
<dbReference type="EMBL" id="NRSD01000016">
    <property type="protein sequence ID" value="MBK1645879.1"/>
    <property type="molecule type" value="Genomic_DNA"/>
</dbReference>
<dbReference type="Pfam" id="PF22513">
    <property type="entry name" value="FitA-like_RHH"/>
    <property type="match status" value="1"/>
</dbReference>
<dbReference type="AlphaFoldDB" id="A0A9X0WK75"/>
<keyword evidence="2" id="KW-0238">DNA-binding</keyword>
<organism evidence="2 3">
    <name type="scientific">Thiocapsa imhoffii</name>
    <dbReference type="NCBI Taxonomy" id="382777"/>
    <lineage>
        <taxon>Bacteria</taxon>
        <taxon>Pseudomonadati</taxon>
        <taxon>Pseudomonadota</taxon>
        <taxon>Gammaproteobacteria</taxon>
        <taxon>Chromatiales</taxon>
        <taxon>Chromatiaceae</taxon>
        <taxon>Thiocapsa</taxon>
    </lineage>
</organism>
<dbReference type="InterPro" id="IPR010985">
    <property type="entry name" value="Ribbon_hlx_hlx"/>
</dbReference>